<sequence>VSVVDASADFRFADPKTFEQIYGQNHPAPQHLTQFSCAVPEHLKDIETPHAAQPGCFATAMLLGIVPLVSMGETDNNFFVSAATGSTG</sequence>
<proteinExistence type="predicted"/>
<reference evidence="1" key="1">
    <citation type="submission" date="2018-05" db="EMBL/GenBank/DDBJ databases">
        <authorList>
            <person name="Lanie J.A."/>
            <person name="Ng W.-L."/>
            <person name="Kazmierczak K.M."/>
            <person name="Andrzejewski T.M."/>
            <person name="Davidsen T.M."/>
            <person name="Wayne K.J."/>
            <person name="Tettelin H."/>
            <person name="Glass J.I."/>
            <person name="Rusch D."/>
            <person name="Podicherti R."/>
            <person name="Tsui H.-C.T."/>
            <person name="Winkler M.E."/>
        </authorList>
    </citation>
    <scope>NUCLEOTIDE SEQUENCE</scope>
</reference>
<feature type="non-terminal residue" evidence="1">
    <location>
        <position position="1"/>
    </location>
</feature>
<accession>A0A381YR50</accession>
<dbReference type="InterPro" id="IPR050085">
    <property type="entry name" value="AGPR"/>
</dbReference>
<organism evidence="1">
    <name type="scientific">marine metagenome</name>
    <dbReference type="NCBI Taxonomy" id="408172"/>
    <lineage>
        <taxon>unclassified sequences</taxon>
        <taxon>metagenomes</taxon>
        <taxon>ecological metagenomes</taxon>
    </lineage>
</organism>
<gene>
    <name evidence="1" type="ORF">METZ01_LOCUS132360</name>
</gene>
<dbReference type="PANTHER" id="PTHR32338">
    <property type="entry name" value="N-ACETYL-GAMMA-GLUTAMYL-PHOSPHATE REDUCTASE, CHLOROPLASTIC-RELATED-RELATED"/>
    <property type="match status" value="1"/>
</dbReference>
<protein>
    <submittedName>
        <fullName evidence="1">Uncharacterized protein</fullName>
    </submittedName>
</protein>
<dbReference type="Gene3D" id="3.40.50.720">
    <property type="entry name" value="NAD(P)-binding Rossmann-like Domain"/>
    <property type="match status" value="1"/>
</dbReference>
<dbReference type="EMBL" id="UINC01018855">
    <property type="protein sequence ID" value="SVA79506.1"/>
    <property type="molecule type" value="Genomic_DNA"/>
</dbReference>
<name>A0A381YR50_9ZZZZ</name>
<evidence type="ECO:0000313" key="1">
    <source>
        <dbReference type="EMBL" id="SVA79506.1"/>
    </source>
</evidence>
<feature type="non-terminal residue" evidence="1">
    <location>
        <position position="88"/>
    </location>
</feature>
<dbReference type="AlphaFoldDB" id="A0A381YR50"/>
<dbReference type="SUPFAM" id="SSF51735">
    <property type="entry name" value="NAD(P)-binding Rossmann-fold domains"/>
    <property type="match status" value="1"/>
</dbReference>
<dbReference type="InterPro" id="IPR036291">
    <property type="entry name" value="NAD(P)-bd_dom_sf"/>
</dbReference>